<dbReference type="PROSITE" id="PS50942">
    <property type="entry name" value="ENTH"/>
    <property type="match status" value="1"/>
</dbReference>
<dbReference type="AlphaFoldDB" id="A0A843UF66"/>
<evidence type="ECO:0000256" key="4">
    <source>
        <dbReference type="ARBA" id="ARBA00023034"/>
    </source>
</evidence>
<feature type="region of interest" description="Disordered" evidence="6">
    <location>
        <begin position="460"/>
        <end position="494"/>
    </location>
</feature>
<dbReference type="Pfam" id="PF01417">
    <property type="entry name" value="ENTH"/>
    <property type="match status" value="1"/>
</dbReference>
<dbReference type="EMBL" id="NMUH01000765">
    <property type="protein sequence ID" value="MQL84492.1"/>
    <property type="molecule type" value="Genomic_DNA"/>
</dbReference>
<dbReference type="GO" id="GO:0030276">
    <property type="term" value="F:clathrin binding"/>
    <property type="evidence" value="ECO:0007669"/>
    <property type="project" value="TreeGrafter"/>
</dbReference>
<dbReference type="GO" id="GO:0030125">
    <property type="term" value="C:clathrin vesicle coat"/>
    <property type="evidence" value="ECO:0007669"/>
    <property type="project" value="TreeGrafter"/>
</dbReference>
<feature type="compositionally biased region" description="Basic and acidic residues" evidence="6">
    <location>
        <begin position="284"/>
        <end position="299"/>
    </location>
</feature>
<protein>
    <recommendedName>
        <fullName evidence="7">ENTH domain-containing protein</fullName>
    </recommendedName>
</protein>
<feature type="region of interest" description="Disordered" evidence="6">
    <location>
        <begin position="541"/>
        <end position="578"/>
    </location>
</feature>
<dbReference type="GO" id="GO:0005768">
    <property type="term" value="C:endosome"/>
    <property type="evidence" value="ECO:0007669"/>
    <property type="project" value="TreeGrafter"/>
</dbReference>
<evidence type="ECO:0000256" key="5">
    <source>
        <dbReference type="ARBA" id="ARBA00023329"/>
    </source>
</evidence>
<dbReference type="OrthoDB" id="4033880at2759"/>
<keyword evidence="4" id="KW-0333">Golgi apparatus</keyword>
<feature type="non-terminal residue" evidence="8">
    <location>
        <position position="578"/>
    </location>
</feature>
<dbReference type="GO" id="GO:0006897">
    <property type="term" value="P:endocytosis"/>
    <property type="evidence" value="ECO:0007669"/>
    <property type="project" value="TreeGrafter"/>
</dbReference>
<proteinExistence type="inferred from homology"/>
<evidence type="ECO:0000256" key="6">
    <source>
        <dbReference type="SAM" id="MobiDB-lite"/>
    </source>
</evidence>
<comment type="similarity">
    <text evidence="3">Belongs to the epsin family.</text>
</comment>
<keyword evidence="9" id="KW-1185">Reference proteome</keyword>
<feature type="compositionally biased region" description="Polar residues" evidence="6">
    <location>
        <begin position="266"/>
        <end position="277"/>
    </location>
</feature>
<evidence type="ECO:0000256" key="1">
    <source>
        <dbReference type="ARBA" id="ARBA00004132"/>
    </source>
</evidence>
<reference evidence="8" key="1">
    <citation type="submission" date="2017-07" db="EMBL/GenBank/DDBJ databases">
        <title>Taro Niue Genome Assembly and Annotation.</title>
        <authorList>
            <person name="Atibalentja N."/>
            <person name="Keating K."/>
            <person name="Fields C.J."/>
        </authorList>
    </citation>
    <scope>NUCLEOTIDE SEQUENCE</scope>
    <source>
        <strain evidence="8">Niue_2</strain>
        <tissue evidence="8">Leaf</tissue>
    </source>
</reference>
<accession>A0A843UF66</accession>
<evidence type="ECO:0000256" key="2">
    <source>
        <dbReference type="ARBA" id="ARBA00004555"/>
    </source>
</evidence>
<dbReference type="InterPro" id="IPR013809">
    <property type="entry name" value="ENTH"/>
</dbReference>
<keyword evidence="5" id="KW-0968">Cytoplasmic vesicle</keyword>
<feature type="domain" description="ENTH" evidence="7">
    <location>
        <begin position="67"/>
        <end position="199"/>
    </location>
</feature>
<dbReference type="SMART" id="SM00273">
    <property type="entry name" value="ENTH"/>
    <property type="match status" value="1"/>
</dbReference>
<comment type="caution">
    <text evidence="8">The sequence shown here is derived from an EMBL/GenBank/DDBJ whole genome shotgun (WGS) entry which is preliminary data.</text>
</comment>
<dbReference type="SUPFAM" id="SSF48464">
    <property type="entry name" value="ENTH/VHS domain"/>
    <property type="match status" value="1"/>
</dbReference>
<dbReference type="FunFam" id="1.25.40.90:FF:000006">
    <property type="entry name" value="Clathrin interactor 1"/>
    <property type="match status" value="1"/>
</dbReference>
<organism evidence="8 9">
    <name type="scientific">Colocasia esculenta</name>
    <name type="common">Wild taro</name>
    <name type="synonym">Arum esculentum</name>
    <dbReference type="NCBI Taxonomy" id="4460"/>
    <lineage>
        <taxon>Eukaryota</taxon>
        <taxon>Viridiplantae</taxon>
        <taxon>Streptophyta</taxon>
        <taxon>Embryophyta</taxon>
        <taxon>Tracheophyta</taxon>
        <taxon>Spermatophyta</taxon>
        <taxon>Magnoliopsida</taxon>
        <taxon>Liliopsida</taxon>
        <taxon>Araceae</taxon>
        <taxon>Aroideae</taxon>
        <taxon>Colocasieae</taxon>
        <taxon>Colocasia</taxon>
    </lineage>
</organism>
<dbReference type="Proteomes" id="UP000652761">
    <property type="component" value="Unassembled WGS sequence"/>
</dbReference>
<evidence type="ECO:0000256" key="3">
    <source>
        <dbReference type="ARBA" id="ARBA00010130"/>
    </source>
</evidence>
<dbReference type="PANTHER" id="PTHR12276:SF45">
    <property type="entry name" value="CLATHRIN INTERACTOR 1"/>
    <property type="match status" value="1"/>
</dbReference>
<dbReference type="PANTHER" id="PTHR12276">
    <property type="entry name" value="EPSIN/ENT-RELATED"/>
    <property type="match status" value="1"/>
</dbReference>
<feature type="region of interest" description="Disordered" evidence="6">
    <location>
        <begin position="260"/>
        <end position="330"/>
    </location>
</feature>
<evidence type="ECO:0000313" key="9">
    <source>
        <dbReference type="Proteomes" id="UP000652761"/>
    </source>
</evidence>
<feature type="compositionally biased region" description="Polar residues" evidence="6">
    <location>
        <begin position="461"/>
        <end position="488"/>
    </location>
</feature>
<dbReference type="Gene3D" id="1.25.40.90">
    <property type="match status" value="1"/>
</dbReference>
<dbReference type="InterPro" id="IPR008942">
    <property type="entry name" value="ENTH_VHS"/>
</dbReference>
<dbReference type="GO" id="GO:0005794">
    <property type="term" value="C:Golgi apparatus"/>
    <property type="evidence" value="ECO:0007669"/>
    <property type="project" value="UniProtKB-SubCell"/>
</dbReference>
<sequence>VDPNIRKDPPSPFVVSLSFSSLSSAGGEREEVEGETASDLPRSGVLTMDFMKVFDQAVREIKREVNLKVLKVPEMEQKVLDATNNEPWGPHGSDLAEISQATKRSSECHMIMSVLWTRLADSAPNWRHVYKALSVIEYLVANGSERAVEDISEHSFQISSLSSFEYVEPSGKDVGINVRKKVETILALLNDKDKMQAVRNKAAANRDKYVGLSSTGMSYKSSSALYGSSSFEKNDTYGGLRGSKEDETFKDSYKDVDHYGDDHGKTQTSYSGVTNGTKSKKGTSHPDRVSKASVEHDTSKSSSSQINTSPDDFDDFDPRGSSKSESATANPKKVDLFGDALVGDLIDVETSVSGETATLNAGSADEVDLFAGATFVSAASHAATSTGHDVKGQFDLFAEQPSVPASSLSNVDLFATPNPGVSTGLKPPVPVSSSNNTFDPFAAVPLNISEESDLFGAFVSHTDSTSPEQTQNSGNDSLGNANITSISSKPGPKKETFQVKSGIWADSLSRGLIDLNLTAPKKVALSDVGVVGRLDVSDETRHPASVFPGRGLGAASGPSKPAYPYSTGASGSGSFSNW</sequence>
<comment type="subcellular location">
    <subcellularLocation>
        <location evidence="1">Cytoplasmic vesicle</location>
        <location evidence="1">Clathrin-coated vesicle</location>
    </subcellularLocation>
    <subcellularLocation>
        <location evidence="2">Golgi apparatus</location>
    </subcellularLocation>
</comment>
<dbReference type="GO" id="GO:0005543">
    <property type="term" value="F:phospholipid binding"/>
    <property type="evidence" value="ECO:0007669"/>
    <property type="project" value="TreeGrafter"/>
</dbReference>
<evidence type="ECO:0000259" key="7">
    <source>
        <dbReference type="PROSITE" id="PS50942"/>
    </source>
</evidence>
<evidence type="ECO:0000313" key="8">
    <source>
        <dbReference type="EMBL" id="MQL84492.1"/>
    </source>
</evidence>
<name>A0A843UF66_COLES</name>
<gene>
    <name evidence="8" type="ORF">Taro_016996</name>
</gene>
<dbReference type="GO" id="GO:0005886">
    <property type="term" value="C:plasma membrane"/>
    <property type="evidence" value="ECO:0007669"/>
    <property type="project" value="TreeGrafter"/>
</dbReference>
<dbReference type="CDD" id="cd03571">
    <property type="entry name" value="ENTH"/>
    <property type="match status" value="1"/>
</dbReference>
<feature type="compositionally biased region" description="Polar residues" evidence="6">
    <location>
        <begin position="567"/>
        <end position="578"/>
    </location>
</feature>